<name>A0ABW3UCQ3_9GAMM</name>
<dbReference type="InterPro" id="IPR005331">
    <property type="entry name" value="Sulfotransferase"/>
</dbReference>
<protein>
    <submittedName>
        <fullName evidence="1">Sulfotransferase family 2 domain-containing protein</fullName>
    </submittedName>
</protein>
<keyword evidence="2" id="KW-1185">Reference proteome</keyword>
<organism evidence="1 2">
    <name type="scientific">Microbulbifer celer</name>
    <dbReference type="NCBI Taxonomy" id="435905"/>
    <lineage>
        <taxon>Bacteria</taxon>
        <taxon>Pseudomonadati</taxon>
        <taxon>Pseudomonadota</taxon>
        <taxon>Gammaproteobacteria</taxon>
        <taxon>Cellvibrionales</taxon>
        <taxon>Microbulbiferaceae</taxon>
        <taxon>Microbulbifer</taxon>
    </lineage>
</organism>
<evidence type="ECO:0000313" key="2">
    <source>
        <dbReference type="Proteomes" id="UP001597264"/>
    </source>
</evidence>
<dbReference type="InterPro" id="IPR027417">
    <property type="entry name" value="P-loop_NTPase"/>
</dbReference>
<sequence length="229" mass="27154">MIISHKYKFIFIKTRKTAGTSIEIALSRFCGPNDVITPMRKEDEDLRRSLGYRTPQNYHAQLSEYGPIDFLKLIYGKRKKRFTKHQPAAQVKALVGDEIWNSYYKFSVVRNPWDRAISSYFWRNRRSKSQQDLDAFIASDYLRKKHDNSSIYLINDGIAVDRVCRFEQLSQELEEVRLHLGIPEPLPLPKAKGDTRKDKRHYREILTEAQRDEIDRIFRKEIGLFDYSF</sequence>
<reference evidence="2" key="1">
    <citation type="journal article" date="2019" name="Int. J. Syst. Evol. Microbiol.">
        <title>The Global Catalogue of Microorganisms (GCM) 10K type strain sequencing project: providing services to taxonomists for standard genome sequencing and annotation.</title>
        <authorList>
            <consortium name="The Broad Institute Genomics Platform"/>
            <consortium name="The Broad Institute Genome Sequencing Center for Infectious Disease"/>
            <person name="Wu L."/>
            <person name="Ma J."/>
        </authorList>
    </citation>
    <scope>NUCLEOTIDE SEQUENCE [LARGE SCALE GENOMIC DNA]</scope>
    <source>
        <strain evidence="2">CCUG 54356</strain>
    </source>
</reference>
<accession>A0ABW3UCQ3</accession>
<dbReference type="Proteomes" id="UP001597264">
    <property type="component" value="Unassembled WGS sequence"/>
</dbReference>
<dbReference type="SUPFAM" id="SSF52540">
    <property type="entry name" value="P-loop containing nucleoside triphosphate hydrolases"/>
    <property type="match status" value="1"/>
</dbReference>
<dbReference type="Gene3D" id="3.40.50.300">
    <property type="entry name" value="P-loop containing nucleotide triphosphate hydrolases"/>
    <property type="match status" value="1"/>
</dbReference>
<comment type="caution">
    <text evidence="1">The sequence shown here is derived from an EMBL/GenBank/DDBJ whole genome shotgun (WGS) entry which is preliminary data.</text>
</comment>
<gene>
    <name evidence="1" type="ORF">ACFQ2X_11390</name>
</gene>
<dbReference type="Pfam" id="PF03567">
    <property type="entry name" value="Sulfotransfer_2"/>
    <property type="match status" value="1"/>
</dbReference>
<proteinExistence type="predicted"/>
<dbReference type="RefSeq" id="WP_230435801.1">
    <property type="nucleotide sequence ID" value="NZ_CP087715.1"/>
</dbReference>
<dbReference type="EMBL" id="JBHTLR010000010">
    <property type="protein sequence ID" value="MFD1217204.1"/>
    <property type="molecule type" value="Genomic_DNA"/>
</dbReference>
<evidence type="ECO:0000313" key="1">
    <source>
        <dbReference type="EMBL" id="MFD1217204.1"/>
    </source>
</evidence>